<feature type="compositionally biased region" description="Acidic residues" evidence="3">
    <location>
        <begin position="551"/>
        <end position="560"/>
    </location>
</feature>
<dbReference type="PANTHER" id="PTHR22870">
    <property type="entry name" value="REGULATOR OF CHROMOSOME CONDENSATION"/>
    <property type="match status" value="1"/>
</dbReference>
<evidence type="ECO:0008006" key="6">
    <source>
        <dbReference type="Google" id="ProtNLM"/>
    </source>
</evidence>
<dbReference type="Gene3D" id="2.130.10.30">
    <property type="entry name" value="Regulator of chromosome condensation 1/beta-lactamase-inhibitor protein II"/>
    <property type="match status" value="2"/>
</dbReference>
<evidence type="ECO:0000256" key="3">
    <source>
        <dbReference type="SAM" id="MobiDB-lite"/>
    </source>
</evidence>
<feature type="region of interest" description="Disordered" evidence="3">
    <location>
        <begin position="551"/>
        <end position="583"/>
    </location>
</feature>
<dbReference type="SUPFAM" id="SSF81383">
    <property type="entry name" value="F-box domain"/>
    <property type="match status" value="1"/>
</dbReference>
<feature type="repeat" description="RCC1" evidence="2">
    <location>
        <begin position="76"/>
        <end position="132"/>
    </location>
</feature>
<dbReference type="InterPro" id="IPR000408">
    <property type="entry name" value="Reg_chr_condens"/>
</dbReference>
<dbReference type="PANTHER" id="PTHR22870:SF466">
    <property type="entry name" value="ANKYRIN REPEAT-CONTAINING PROTEIN"/>
    <property type="match status" value="1"/>
</dbReference>
<gene>
    <name evidence="4" type="ORF">GFSPODELE1_LOCUS9824</name>
</gene>
<dbReference type="PROSITE" id="PS50012">
    <property type="entry name" value="RCC1_3"/>
    <property type="match status" value="2"/>
</dbReference>
<dbReference type="SUPFAM" id="SSF50985">
    <property type="entry name" value="RCC1/BLIP-II"/>
    <property type="match status" value="1"/>
</dbReference>
<dbReference type="InterPro" id="IPR051210">
    <property type="entry name" value="Ub_ligase/GEF_domain"/>
</dbReference>
<proteinExistence type="predicted"/>
<feature type="repeat" description="RCC1" evidence="2">
    <location>
        <begin position="133"/>
        <end position="188"/>
    </location>
</feature>
<dbReference type="PRINTS" id="PR00633">
    <property type="entry name" value="RCCNDNSATION"/>
</dbReference>
<sequence length="606" mass="67326">MPNITDIPVEIFLDNLLPILPVSDILRLGCTNRFFYLLTNDEPFWHQRLQRDFNFPSSDTARTTGWKFIYKRLTNPKVYVWGEASHSRLGIAHLPIQNLRDGVPTPQHLKLQGVKVVSLVAGGWSFHAIDSNGSVYVWGVMDGTGIALRGDGFSEASKVANFPMRLALPLPVRSVSCGRLHAAAFDATGHVWNLTSWGRPFRLVSALLDQSSPDSTPIQVECGWSFTSVLTESGDVIVWWPKVGEMFERVRAKNEELDEHDPQSKAQPALEFNRTGGQGSSNYIPCHVWDLVMDPVRLPPIPLGSFPHLEHTGLSHEVQQQETKLTKIASMDNIVIGLTNKGHILRYAKLYNEIEYTQGRWEYLPYFSDLAKVRECAPFAEDSEGRLEAPQAMYINHISAHFRTFIAYSTGDQSVVLMGKIDTDDPVIPAPDNVRPIIHPNLQFKSVISVVLGDYHYGALTSTGKMFTWGAYSKGALGLGDPTKIQPGQPGGFINEQQRRAVTAAGSLIARVPDVGVPTEVKFERGRQTFCFAATAAGWHTGALVIDLDPDTEEREEVEEEPMRGSFPPTGPERRFDTGNPFTGHRGLLPFRVGFAGRGWGRASPR</sequence>
<protein>
    <recommendedName>
        <fullName evidence="6">RCC1/BLIP-II</fullName>
    </recommendedName>
</protein>
<evidence type="ECO:0000313" key="4">
    <source>
        <dbReference type="EMBL" id="CAL1714559.1"/>
    </source>
</evidence>
<reference evidence="5" key="1">
    <citation type="submission" date="2024-04" db="EMBL/GenBank/DDBJ databases">
        <authorList>
            <person name="Shaw F."/>
            <person name="Minotto A."/>
        </authorList>
    </citation>
    <scope>NUCLEOTIDE SEQUENCE [LARGE SCALE GENOMIC DNA]</scope>
</reference>
<keyword evidence="5" id="KW-1185">Reference proteome</keyword>
<organism evidence="4 5">
    <name type="scientific">Somion occarium</name>
    <dbReference type="NCBI Taxonomy" id="3059160"/>
    <lineage>
        <taxon>Eukaryota</taxon>
        <taxon>Fungi</taxon>
        <taxon>Dikarya</taxon>
        <taxon>Basidiomycota</taxon>
        <taxon>Agaricomycotina</taxon>
        <taxon>Agaricomycetes</taxon>
        <taxon>Polyporales</taxon>
        <taxon>Cerrenaceae</taxon>
        <taxon>Somion</taxon>
    </lineage>
</organism>
<evidence type="ECO:0000256" key="1">
    <source>
        <dbReference type="ARBA" id="ARBA00022737"/>
    </source>
</evidence>
<dbReference type="Proteomes" id="UP001497453">
    <property type="component" value="Chromosome 8"/>
</dbReference>
<feature type="region of interest" description="Disordered" evidence="3">
    <location>
        <begin position="255"/>
        <end position="276"/>
    </location>
</feature>
<accession>A0ABP1E4X1</accession>
<evidence type="ECO:0000313" key="5">
    <source>
        <dbReference type="Proteomes" id="UP001497453"/>
    </source>
</evidence>
<dbReference type="EMBL" id="OZ037951">
    <property type="protein sequence ID" value="CAL1714559.1"/>
    <property type="molecule type" value="Genomic_DNA"/>
</dbReference>
<keyword evidence="1" id="KW-0677">Repeat</keyword>
<dbReference type="InterPro" id="IPR009091">
    <property type="entry name" value="RCC1/BLIP-II"/>
</dbReference>
<name>A0ABP1E4X1_9APHY</name>
<dbReference type="InterPro" id="IPR036047">
    <property type="entry name" value="F-box-like_dom_sf"/>
</dbReference>
<evidence type="ECO:0000256" key="2">
    <source>
        <dbReference type="PROSITE-ProRule" id="PRU00235"/>
    </source>
</evidence>